<gene>
    <name evidence="1" type="ORF">PIB30_112136</name>
</gene>
<feature type="non-terminal residue" evidence="1">
    <location>
        <position position="1"/>
    </location>
</feature>
<evidence type="ECO:0000313" key="1">
    <source>
        <dbReference type="EMBL" id="MED6203089.1"/>
    </source>
</evidence>
<name>A0ABU6XZB6_9FABA</name>
<reference evidence="1 2" key="1">
    <citation type="journal article" date="2023" name="Plants (Basel)">
        <title>Bridging the Gap: Combining Genomics and Transcriptomics Approaches to Understand Stylosanthes scabra, an Orphan Legume from the Brazilian Caatinga.</title>
        <authorList>
            <person name="Ferreira-Neto J.R.C."/>
            <person name="da Silva M.D."/>
            <person name="Binneck E."/>
            <person name="de Melo N.F."/>
            <person name="da Silva R.H."/>
            <person name="de Melo A.L.T.M."/>
            <person name="Pandolfi V."/>
            <person name="Bustamante F.O."/>
            <person name="Brasileiro-Vidal A.C."/>
            <person name="Benko-Iseppon A.M."/>
        </authorList>
    </citation>
    <scope>NUCLEOTIDE SEQUENCE [LARGE SCALE GENOMIC DNA]</scope>
    <source>
        <tissue evidence="1">Leaves</tissue>
    </source>
</reference>
<organism evidence="1 2">
    <name type="scientific">Stylosanthes scabra</name>
    <dbReference type="NCBI Taxonomy" id="79078"/>
    <lineage>
        <taxon>Eukaryota</taxon>
        <taxon>Viridiplantae</taxon>
        <taxon>Streptophyta</taxon>
        <taxon>Embryophyta</taxon>
        <taxon>Tracheophyta</taxon>
        <taxon>Spermatophyta</taxon>
        <taxon>Magnoliopsida</taxon>
        <taxon>eudicotyledons</taxon>
        <taxon>Gunneridae</taxon>
        <taxon>Pentapetalae</taxon>
        <taxon>rosids</taxon>
        <taxon>fabids</taxon>
        <taxon>Fabales</taxon>
        <taxon>Fabaceae</taxon>
        <taxon>Papilionoideae</taxon>
        <taxon>50 kb inversion clade</taxon>
        <taxon>dalbergioids sensu lato</taxon>
        <taxon>Dalbergieae</taxon>
        <taxon>Pterocarpus clade</taxon>
        <taxon>Stylosanthes</taxon>
    </lineage>
</organism>
<keyword evidence="2" id="KW-1185">Reference proteome</keyword>
<comment type="caution">
    <text evidence="1">The sequence shown here is derived from an EMBL/GenBank/DDBJ whole genome shotgun (WGS) entry which is preliminary data.</text>
</comment>
<proteinExistence type="predicted"/>
<evidence type="ECO:0000313" key="2">
    <source>
        <dbReference type="Proteomes" id="UP001341840"/>
    </source>
</evidence>
<protein>
    <submittedName>
        <fullName evidence="1">Uncharacterized protein</fullName>
    </submittedName>
</protein>
<dbReference type="Proteomes" id="UP001341840">
    <property type="component" value="Unassembled WGS sequence"/>
</dbReference>
<sequence>ERLGVLGFVREWSLRHGLNRVVGGGCVIQGWIVIGRSGGDGRPAVALATGSEFLDFQNRDSIFVEESKPIVRLTAWFVNKKGVTELATN</sequence>
<accession>A0ABU6XZB6</accession>
<dbReference type="EMBL" id="JASCZI010219159">
    <property type="protein sequence ID" value="MED6203089.1"/>
    <property type="molecule type" value="Genomic_DNA"/>
</dbReference>